<dbReference type="CDD" id="cd06578">
    <property type="entry name" value="HemD"/>
    <property type="match status" value="1"/>
</dbReference>
<evidence type="ECO:0000313" key="3">
    <source>
        <dbReference type="Proteomes" id="UP000184432"/>
    </source>
</evidence>
<dbReference type="Gene3D" id="3.40.50.10090">
    <property type="match status" value="2"/>
</dbReference>
<gene>
    <name evidence="2" type="ORF">SAMN04488508_10424</name>
</gene>
<keyword evidence="3" id="KW-1185">Reference proteome</keyword>
<reference evidence="3" key="1">
    <citation type="submission" date="2016-11" db="EMBL/GenBank/DDBJ databases">
        <authorList>
            <person name="Varghese N."/>
            <person name="Submissions S."/>
        </authorList>
    </citation>
    <scope>NUCLEOTIDE SEQUENCE [LARGE SCALE GENOMIC DNA]</scope>
    <source>
        <strain evidence="3">DSM 22623</strain>
    </source>
</reference>
<feature type="domain" description="Tetrapyrrole biosynthesis uroporphyrinogen III synthase" evidence="1">
    <location>
        <begin position="45"/>
        <end position="207"/>
    </location>
</feature>
<evidence type="ECO:0000259" key="1">
    <source>
        <dbReference type="Pfam" id="PF02602"/>
    </source>
</evidence>
<sequence length="218" mass="24042">MSLATVLSTKKLSVAQRELLLNAGLGFVDYDAITIEPVSFEYNGAVENAIFTSKNAVKAVLQVGISVSNCFCVGQNTKKLLEENGQKVIETAQNASDLAKIIAKTYKNDTFAFFCGDKRREELPQILKENSIQFSEEMVYKTVLAPKKFDRVFDGILFFSPSGVQSYTSQNDVAQSVAFCIGNTTASSIKKHTDQIQIANKPTVENVIVQAVKYFKNN</sequence>
<dbReference type="RefSeq" id="WP_342039426.1">
    <property type="nucleotide sequence ID" value="NZ_FQYP01000004.1"/>
</dbReference>
<dbReference type="PANTHER" id="PTHR12390">
    <property type="entry name" value="UROPORPHYRINOGEN III SYNTHASE"/>
    <property type="match status" value="1"/>
</dbReference>
<dbReference type="GO" id="GO:0005829">
    <property type="term" value="C:cytosol"/>
    <property type="evidence" value="ECO:0007669"/>
    <property type="project" value="TreeGrafter"/>
</dbReference>
<dbReference type="Proteomes" id="UP000184432">
    <property type="component" value="Unassembled WGS sequence"/>
</dbReference>
<name>A0A1M6F083_9FLAO</name>
<dbReference type="InterPro" id="IPR036108">
    <property type="entry name" value="4pyrrol_syn_uPrphyn_synt_sf"/>
</dbReference>
<dbReference type="AlphaFoldDB" id="A0A1M6F083"/>
<dbReference type="PANTHER" id="PTHR12390:SF0">
    <property type="entry name" value="UROPORPHYRINOGEN-III SYNTHASE"/>
    <property type="match status" value="1"/>
</dbReference>
<dbReference type="GO" id="GO:0004852">
    <property type="term" value="F:uroporphyrinogen-III synthase activity"/>
    <property type="evidence" value="ECO:0007669"/>
    <property type="project" value="InterPro"/>
</dbReference>
<dbReference type="InterPro" id="IPR003754">
    <property type="entry name" value="4pyrrol_synth_uPrphyn_synth"/>
</dbReference>
<organism evidence="2 3">
    <name type="scientific">Aquimarina spongiae</name>
    <dbReference type="NCBI Taxonomy" id="570521"/>
    <lineage>
        <taxon>Bacteria</taxon>
        <taxon>Pseudomonadati</taxon>
        <taxon>Bacteroidota</taxon>
        <taxon>Flavobacteriia</taxon>
        <taxon>Flavobacteriales</taxon>
        <taxon>Flavobacteriaceae</taxon>
        <taxon>Aquimarina</taxon>
    </lineage>
</organism>
<dbReference type="SUPFAM" id="SSF69618">
    <property type="entry name" value="HemD-like"/>
    <property type="match status" value="1"/>
</dbReference>
<evidence type="ECO:0000313" key="2">
    <source>
        <dbReference type="EMBL" id="SHI91128.1"/>
    </source>
</evidence>
<protein>
    <submittedName>
        <fullName evidence="2">Uroporphyrinogen-III synthase</fullName>
    </submittedName>
</protein>
<accession>A0A1M6F083</accession>
<proteinExistence type="predicted"/>
<dbReference type="STRING" id="570521.SAMN04488508_10424"/>
<dbReference type="EMBL" id="FQYP01000004">
    <property type="protein sequence ID" value="SHI91128.1"/>
    <property type="molecule type" value="Genomic_DNA"/>
</dbReference>
<dbReference type="GO" id="GO:0006780">
    <property type="term" value="P:uroporphyrinogen III biosynthetic process"/>
    <property type="evidence" value="ECO:0007669"/>
    <property type="project" value="InterPro"/>
</dbReference>
<dbReference type="Pfam" id="PF02602">
    <property type="entry name" value="HEM4"/>
    <property type="match status" value="1"/>
</dbReference>
<dbReference type="InterPro" id="IPR039793">
    <property type="entry name" value="UROS/Hem4"/>
</dbReference>